<feature type="region of interest" description="Disordered" evidence="1">
    <location>
        <begin position="828"/>
        <end position="986"/>
    </location>
</feature>
<evidence type="ECO:0000313" key="2">
    <source>
        <dbReference type="EMBL" id="KAK3721624.1"/>
    </source>
</evidence>
<feature type="compositionally biased region" description="Basic and acidic residues" evidence="1">
    <location>
        <begin position="638"/>
        <end position="656"/>
    </location>
</feature>
<sequence length="986" mass="110074">MAATFSLQALFVKCRQEMDSLVHTLHTSEDEAEWTSLLNDIEVALKESKWHVLHILKSAILNMESVSGLKNLMQLFIMRLSDLITEDNVLENESFATECLALLKDFWALSSTQHHSINKQAFGGYSVVLYDVLPSLASLYIDLFVASNRSKKKTQILSKRLYGWLNMDLNERCLKTSLLEVSNYSSQTATFILPLLRKILLPSPPKKSFMDYLLHFLVLRRWALVSKDLADVVQVNLNVKAPKNFLNWLSERWHQASEHIPQDKSLKGQRVSELMCSLDKEAVEELIDVFSQCLLSGEEQAVEAVTPIEDSTEVADLFVIDKSGSGPDGPPQKKQKFEESTDFLQPSKTSGYKVKSCEKESLEDFVMSHPEINETSNINTEDSQLVEDFSDGLVVGRTAGKTKQVIKNSGGKVEVENMNEREEEEEVTMEVDESENYETDNGDDDISSMESSNEDVDEKDEHHVDNDDVVKNIHSVEEDESNGLYSSSHEDDEGHDGKSDEDDDDVKVVGGKSTDTSTFFPKCVKDPALSYFVNATPNKKNISKATEVQVIEGMEIQTFESMESVLDMKQKSEGRTDADKLVDDAQPVNHRLRSESESSHSKMSANSSLSRPLSARRNGNVKESVTDTLRQKQAHVNSEQEHEKKEISSPKKKTELRANSPRMKSNAIATSPQRKLEIESATETTTSLLEDSEVEQNTDKRPTVTEHQVGCVLSQIRSSLSDKVSEKELTPTSTRYSARLRTKSESSDIQSDTGLKKTARNRRQTLIGIKSKAEPTISNSNIHGSAKILGDWLRKMPANDNVELVQSAQSSSSDNEITFRKTPKTYTSLTKKPAESSKRMLIESKVENSDLSEGNKKRSPHKELMNDSNSSPKRNVDRSSSSAKTPENSVLIVKTKDEVGLSKASQVAPQTDKSPAGSPQKRKYFLRGTLPVKSPTNKKEKSAIKDTNGVSPKITTDSSDSPAGKKTVRKSPAERRKSLRSSTKQQ</sequence>
<dbReference type="EMBL" id="JAWDGP010007392">
    <property type="protein sequence ID" value="KAK3721624.1"/>
    <property type="molecule type" value="Genomic_DNA"/>
</dbReference>
<feature type="compositionally biased region" description="Basic and acidic residues" evidence="1">
    <location>
        <begin position="459"/>
        <end position="476"/>
    </location>
</feature>
<feature type="region of interest" description="Disordered" evidence="1">
    <location>
        <begin position="568"/>
        <end position="706"/>
    </location>
</feature>
<organism evidence="2 3">
    <name type="scientific">Elysia crispata</name>
    <name type="common">lettuce slug</name>
    <dbReference type="NCBI Taxonomy" id="231223"/>
    <lineage>
        <taxon>Eukaryota</taxon>
        <taxon>Metazoa</taxon>
        <taxon>Spiralia</taxon>
        <taxon>Lophotrochozoa</taxon>
        <taxon>Mollusca</taxon>
        <taxon>Gastropoda</taxon>
        <taxon>Heterobranchia</taxon>
        <taxon>Euthyneura</taxon>
        <taxon>Panpulmonata</taxon>
        <taxon>Sacoglossa</taxon>
        <taxon>Placobranchoidea</taxon>
        <taxon>Plakobranchidae</taxon>
        <taxon>Elysia</taxon>
    </lineage>
</organism>
<protein>
    <submittedName>
        <fullName evidence="2">Uncharacterized protein</fullName>
    </submittedName>
</protein>
<evidence type="ECO:0000256" key="1">
    <source>
        <dbReference type="SAM" id="MobiDB-lite"/>
    </source>
</evidence>
<feature type="region of interest" description="Disordered" evidence="1">
    <location>
        <begin position="321"/>
        <end position="342"/>
    </location>
</feature>
<feature type="compositionally biased region" description="Acidic residues" evidence="1">
    <location>
        <begin position="490"/>
        <end position="505"/>
    </location>
</feature>
<dbReference type="AlphaFoldDB" id="A0AAE0XXT2"/>
<feature type="region of interest" description="Disordered" evidence="1">
    <location>
        <begin position="409"/>
        <end position="520"/>
    </location>
</feature>
<keyword evidence="3" id="KW-1185">Reference proteome</keyword>
<feature type="region of interest" description="Disordered" evidence="1">
    <location>
        <begin position="720"/>
        <end position="761"/>
    </location>
</feature>
<feature type="compositionally biased region" description="Low complexity" evidence="1">
    <location>
        <begin position="679"/>
        <end position="689"/>
    </location>
</feature>
<comment type="caution">
    <text evidence="2">The sequence shown here is derived from an EMBL/GenBank/DDBJ whole genome shotgun (WGS) entry which is preliminary data.</text>
</comment>
<evidence type="ECO:0000313" key="3">
    <source>
        <dbReference type="Proteomes" id="UP001283361"/>
    </source>
</evidence>
<accession>A0AAE0XXT2</accession>
<proteinExistence type="predicted"/>
<feature type="compositionally biased region" description="Low complexity" evidence="1">
    <location>
        <begin position="601"/>
        <end position="610"/>
    </location>
</feature>
<feature type="compositionally biased region" description="Basic and acidic residues" evidence="1">
    <location>
        <begin position="568"/>
        <end position="583"/>
    </location>
</feature>
<feature type="compositionally biased region" description="Basic and acidic residues" evidence="1">
    <location>
        <begin position="832"/>
        <end position="865"/>
    </location>
</feature>
<feature type="compositionally biased region" description="Polar residues" evidence="1">
    <location>
        <begin position="948"/>
        <end position="961"/>
    </location>
</feature>
<feature type="compositionally biased region" description="Polar residues" evidence="1">
    <location>
        <begin position="903"/>
        <end position="913"/>
    </location>
</feature>
<feature type="compositionally biased region" description="Polar residues" evidence="1">
    <location>
        <begin position="866"/>
        <end position="888"/>
    </location>
</feature>
<dbReference type="Proteomes" id="UP001283361">
    <property type="component" value="Unassembled WGS sequence"/>
</dbReference>
<gene>
    <name evidence="2" type="ORF">RRG08_044705</name>
</gene>
<feature type="compositionally biased region" description="Acidic residues" evidence="1">
    <location>
        <begin position="421"/>
        <end position="458"/>
    </location>
</feature>
<reference evidence="2" key="1">
    <citation type="journal article" date="2023" name="G3 (Bethesda)">
        <title>A reference genome for the long-term kleptoplast-retaining sea slug Elysia crispata morphotype clarki.</title>
        <authorList>
            <person name="Eastman K.E."/>
            <person name="Pendleton A.L."/>
            <person name="Shaikh M.A."/>
            <person name="Suttiyut T."/>
            <person name="Ogas R."/>
            <person name="Tomko P."/>
            <person name="Gavelis G."/>
            <person name="Widhalm J.R."/>
            <person name="Wisecaver J.H."/>
        </authorList>
    </citation>
    <scope>NUCLEOTIDE SEQUENCE</scope>
    <source>
        <strain evidence="2">ECLA1</strain>
    </source>
</reference>
<name>A0AAE0XXT2_9GAST</name>